<gene>
    <name evidence="1" type="ORF">HYPSUDRAFT_213247</name>
</gene>
<organism evidence="1 2">
    <name type="scientific">Hypholoma sublateritium (strain FD-334 SS-4)</name>
    <dbReference type="NCBI Taxonomy" id="945553"/>
    <lineage>
        <taxon>Eukaryota</taxon>
        <taxon>Fungi</taxon>
        <taxon>Dikarya</taxon>
        <taxon>Basidiomycota</taxon>
        <taxon>Agaricomycotina</taxon>
        <taxon>Agaricomycetes</taxon>
        <taxon>Agaricomycetidae</taxon>
        <taxon>Agaricales</taxon>
        <taxon>Agaricineae</taxon>
        <taxon>Strophariaceae</taxon>
        <taxon>Hypholoma</taxon>
    </lineage>
</organism>
<evidence type="ECO:0000313" key="1">
    <source>
        <dbReference type="EMBL" id="KJA26705.1"/>
    </source>
</evidence>
<keyword evidence="2" id="KW-1185">Reference proteome</keyword>
<dbReference type="EMBL" id="KN817527">
    <property type="protein sequence ID" value="KJA26705.1"/>
    <property type="molecule type" value="Genomic_DNA"/>
</dbReference>
<accession>A0A0D2Q5A8</accession>
<dbReference type="AlphaFoldDB" id="A0A0D2Q5A8"/>
<evidence type="ECO:0000313" key="2">
    <source>
        <dbReference type="Proteomes" id="UP000054270"/>
    </source>
</evidence>
<proteinExistence type="predicted"/>
<protein>
    <recommendedName>
        <fullName evidence="3">F-box domain-containing protein</fullName>
    </recommendedName>
</protein>
<evidence type="ECO:0008006" key="3">
    <source>
        <dbReference type="Google" id="ProtNLM"/>
    </source>
</evidence>
<dbReference type="Proteomes" id="UP000054270">
    <property type="component" value="Unassembled WGS sequence"/>
</dbReference>
<name>A0A0D2Q5A8_HYPSF</name>
<dbReference type="OrthoDB" id="3060810at2759"/>
<sequence length="522" mass="58734">MSANLYTAPIYRLNEDLLRYIVELNADMFADKNALSTTRAASQVCRGWRHFMLSTPMLWSRLIDLDCISRPHQYEWRTELLRRSGTAPLWIRAERALPIQYYDFNHSQIIAEVFLDLIRTHWDRIQKLVARVGCFGLNPSRWAPLLWPAPSLQTFDVAFSQTMCPPDAEIFERTQLFAGYAPALRTFNPRRYRVNVQAPWLAHLHCLVLDGVHTVHEALDALSSTSALQLLKVNDLADEDTSPPFRPAALPRLQSIEFNGNFQLGGALLGHLNIPPACSLKFYGYAGVFYGVEVSEEEILPLISTLAQYARGYFTAYPPRALSLDYFPHQSLDLSDRTSPDDSTFSISIPLGWDAPPRLFELIMRTLDVPALSSATELSLRIASAPISAFVPFLSSLSRVNTIRADVKSLGYLNKIQDHIRSADCSGILFPDLKVIKLDVKHTDLFHNADMTAAAFIQSRTCLRYPINILDLTAARNLCGAPNLDVLEDIKGLKVLWTELGEETVFEYICGSDDPEISTRGI</sequence>
<reference evidence="2" key="1">
    <citation type="submission" date="2014-04" db="EMBL/GenBank/DDBJ databases">
        <title>Evolutionary Origins and Diversification of the Mycorrhizal Mutualists.</title>
        <authorList>
            <consortium name="DOE Joint Genome Institute"/>
            <consortium name="Mycorrhizal Genomics Consortium"/>
            <person name="Kohler A."/>
            <person name="Kuo A."/>
            <person name="Nagy L.G."/>
            <person name="Floudas D."/>
            <person name="Copeland A."/>
            <person name="Barry K.W."/>
            <person name="Cichocki N."/>
            <person name="Veneault-Fourrey C."/>
            <person name="LaButti K."/>
            <person name="Lindquist E.A."/>
            <person name="Lipzen A."/>
            <person name="Lundell T."/>
            <person name="Morin E."/>
            <person name="Murat C."/>
            <person name="Riley R."/>
            <person name="Ohm R."/>
            <person name="Sun H."/>
            <person name="Tunlid A."/>
            <person name="Henrissat B."/>
            <person name="Grigoriev I.V."/>
            <person name="Hibbett D.S."/>
            <person name="Martin F."/>
        </authorList>
    </citation>
    <scope>NUCLEOTIDE SEQUENCE [LARGE SCALE GENOMIC DNA]</scope>
    <source>
        <strain evidence="2">FD-334 SS-4</strain>
    </source>
</reference>